<evidence type="ECO:0000256" key="6">
    <source>
        <dbReference type="ARBA" id="ARBA00023224"/>
    </source>
</evidence>
<evidence type="ECO:0000313" key="12">
    <source>
        <dbReference type="EMBL" id="SFV75325.1"/>
    </source>
</evidence>
<keyword evidence="3 9" id="KW-0812">Transmembrane</keyword>
<keyword evidence="12" id="KW-0675">Receptor</keyword>
<dbReference type="Pfam" id="PF08269">
    <property type="entry name" value="dCache_2"/>
    <property type="match status" value="1"/>
</dbReference>
<evidence type="ECO:0000256" key="3">
    <source>
        <dbReference type="ARBA" id="ARBA00022692"/>
    </source>
</evidence>
<feature type="transmembrane region" description="Helical" evidence="9">
    <location>
        <begin position="350"/>
        <end position="373"/>
    </location>
</feature>
<dbReference type="SMART" id="SM01049">
    <property type="entry name" value="Cache_2"/>
    <property type="match status" value="2"/>
</dbReference>
<keyword evidence="4 9" id="KW-1133">Transmembrane helix</keyword>
<dbReference type="Pfam" id="PF00015">
    <property type="entry name" value="MCPsignal"/>
    <property type="match status" value="1"/>
</dbReference>
<feature type="transmembrane region" description="Helical" evidence="9">
    <location>
        <begin position="12"/>
        <end position="33"/>
    </location>
</feature>
<dbReference type="EMBL" id="FPHP01000028">
    <property type="protein sequence ID" value="SFV75325.1"/>
    <property type="molecule type" value="Genomic_DNA"/>
</dbReference>
<comment type="similarity">
    <text evidence="7">Belongs to the methyl-accepting chemotaxis (MCP) protein family.</text>
</comment>
<dbReference type="PROSITE" id="PS50111">
    <property type="entry name" value="CHEMOTAXIS_TRANSDUC_2"/>
    <property type="match status" value="1"/>
</dbReference>
<keyword evidence="8" id="KW-0175">Coiled coil</keyword>
<dbReference type="SMART" id="SM00283">
    <property type="entry name" value="MA"/>
    <property type="match status" value="1"/>
</dbReference>
<evidence type="ECO:0000256" key="9">
    <source>
        <dbReference type="SAM" id="Phobius"/>
    </source>
</evidence>
<dbReference type="InterPro" id="IPR033480">
    <property type="entry name" value="sCache_2"/>
</dbReference>
<evidence type="ECO:0000259" key="10">
    <source>
        <dbReference type="PROSITE" id="PS50111"/>
    </source>
</evidence>
<evidence type="ECO:0000256" key="7">
    <source>
        <dbReference type="ARBA" id="ARBA00029447"/>
    </source>
</evidence>
<evidence type="ECO:0000256" key="2">
    <source>
        <dbReference type="ARBA" id="ARBA00022475"/>
    </source>
</evidence>
<evidence type="ECO:0000259" key="11">
    <source>
        <dbReference type="PROSITE" id="PS50885"/>
    </source>
</evidence>
<feature type="domain" description="Methyl-accepting transducer" evidence="10">
    <location>
        <begin position="433"/>
        <end position="690"/>
    </location>
</feature>
<dbReference type="InterPro" id="IPR003660">
    <property type="entry name" value="HAMP_dom"/>
</dbReference>
<sequence>MGNLSIKVRIQLLILLTIVLVATTLTIASIMNIKRLTQEHVKKYEREAFINKENELKNYVTIAYKSIESFYKRTSKDKLAKEVEQSLAKQTNFLFNILNEEYKKNVATMSKKELQEHLKDIVKVARYGKNGYFWINDRKPRMVMHPLKPSLNGKDLSHFKDPNGVYLFNEMVKVTKYADSGIVRYSWAKPGFDTPQPKISFVKVFKPFHWIIGTGAYADDVTEQIKKEALQNIAEIRYGKTGYFWINDTHEKMIMHPIKPQLIGKTLSSLQDPNGTYVFREIVKVATSKGEGVVKFMWEKPGSDTPEAKIAYVKLFEPWGWVIGTGAYVDDIEKKIQEIQQDASEQIKSLVIEVIIIMILIVFILPFLTIWIAQKRIIKPLEKFKEKILYIAQTNKIKERVDTDAPQEISEMAKSFNTLMDDIEELIDSAKDSSSQNTQIANSLSTTSSNVGKNIETSVELIKDVNQQALNIQSEITDVTNEAQKSKSNIIKANDNLEEMKKEVNSLTLSVHQSSENEAELSQNMTTLSQDASEVKNILTVIEDIAEQTNLLALNAAIEAARAGEHGRGFAVVADEVRKLAERTQKSLAEINATINVVVQSITDASSQLNENSQSVQQLADLAQSVEERINDIVSFMEEASHSTDKAVSDFEATSKDVNKIVKNINQINTFSLENEEKVETIIEASKQLDALAHKLNNNLSQFHT</sequence>
<dbReference type="GO" id="GO:0005886">
    <property type="term" value="C:plasma membrane"/>
    <property type="evidence" value="ECO:0007669"/>
    <property type="project" value="UniProtKB-SubCell"/>
</dbReference>
<feature type="coiled-coil region" evidence="8">
    <location>
        <begin position="462"/>
        <end position="517"/>
    </location>
</feature>
<dbReference type="PANTHER" id="PTHR32089:SF114">
    <property type="entry name" value="METHYL-ACCEPTING CHEMOTAXIS PROTEIN MCPB"/>
    <property type="match status" value="1"/>
</dbReference>
<dbReference type="InterPro" id="IPR004010">
    <property type="entry name" value="Double_Cache_2"/>
</dbReference>
<dbReference type="SUPFAM" id="SSF58104">
    <property type="entry name" value="Methyl-accepting chemotaxis protein (MCP) signaling domain"/>
    <property type="match status" value="1"/>
</dbReference>
<dbReference type="InterPro" id="IPR004089">
    <property type="entry name" value="MCPsignal_dom"/>
</dbReference>
<keyword evidence="6" id="KW-0807">Transducer</keyword>
<dbReference type="GO" id="GO:0007165">
    <property type="term" value="P:signal transduction"/>
    <property type="evidence" value="ECO:0007669"/>
    <property type="project" value="UniProtKB-KW"/>
</dbReference>
<organism evidence="12">
    <name type="scientific">hydrothermal vent metagenome</name>
    <dbReference type="NCBI Taxonomy" id="652676"/>
    <lineage>
        <taxon>unclassified sequences</taxon>
        <taxon>metagenomes</taxon>
        <taxon>ecological metagenomes</taxon>
    </lineage>
</organism>
<dbReference type="PROSITE" id="PS50885">
    <property type="entry name" value="HAMP"/>
    <property type="match status" value="1"/>
</dbReference>
<comment type="subcellular location">
    <subcellularLocation>
        <location evidence="1">Cell membrane</location>
        <topology evidence="1">Multi-pass membrane protein</topology>
    </subcellularLocation>
</comment>
<evidence type="ECO:0000256" key="1">
    <source>
        <dbReference type="ARBA" id="ARBA00004651"/>
    </source>
</evidence>
<gene>
    <name evidence="12" type="ORF">MNB_SM-3-345</name>
</gene>
<dbReference type="AlphaFoldDB" id="A0A1W1D3W3"/>
<reference evidence="12" key="1">
    <citation type="submission" date="2016-10" db="EMBL/GenBank/DDBJ databases">
        <authorList>
            <person name="de Groot N.N."/>
        </authorList>
    </citation>
    <scope>NUCLEOTIDE SEQUENCE</scope>
</reference>
<keyword evidence="2" id="KW-1003">Cell membrane</keyword>
<dbReference type="SMART" id="SM00304">
    <property type="entry name" value="HAMP"/>
    <property type="match status" value="1"/>
</dbReference>
<name>A0A1W1D3W3_9ZZZZ</name>
<dbReference type="PANTHER" id="PTHR32089">
    <property type="entry name" value="METHYL-ACCEPTING CHEMOTAXIS PROTEIN MCPB"/>
    <property type="match status" value="1"/>
</dbReference>
<dbReference type="Gene3D" id="3.30.450.20">
    <property type="entry name" value="PAS domain"/>
    <property type="match status" value="2"/>
</dbReference>
<proteinExistence type="inferred from homology"/>
<evidence type="ECO:0000256" key="8">
    <source>
        <dbReference type="SAM" id="Coils"/>
    </source>
</evidence>
<accession>A0A1W1D3W3</accession>
<evidence type="ECO:0000256" key="5">
    <source>
        <dbReference type="ARBA" id="ARBA00023136"/>
    </source>
</evidence>
<protein>
    <submittedName>
        <fullName evidence="12">Methyl-accepting chemotaxis protein I (Serine chemoreceptor protein)</fullName>
    </submittedName>
</protein>
<dbReference type="Gene3D" id="1.10.287.950">
    <property type="entry name" value="Methyl-accepting chemotaxis protein"/>
    <property type="match status" value="1"/>
</dbReference>
<keyword evidence="5 9" id="KW-0472">Membrane</keyword>
<evidence type="ECO:0000256" key="4">
    <source>
        <dbReference type="ARBA" id="ARBA00022989"/>
    </source>
</evidence>
<feature type="domain" description="HAMP" evidence="11">
    <location>
        <begin position="375"/>
        <end position="428"/>
    </location>
</feature>